<comment type="subcellular location">
    <subcellularLocation>
        <location evidence="6">Cell membrane</location>
        <topology evidence="6">Multi-pass membrane protein</topology>
    </subcellularLocation>
    <subcellularLocation>
        <location evidence="1">Membrane</location>
        <topology evidence="1">Multi-pass membrane protein</topology>
    </subcellularLocation>
</comment>
<sequence>MNYELLILLLFLGSFVGLLSGLLGIGGGLVVVPSLVFLLPYFDVPPEQVMHVALATSLSTIIVTSGASSLNHLKLGNIDFFAIKWLIPGVILGGVAGSYVAEFIPHQYLPRVFAVIVLAMAIQMLTSIKVSKARSMPSPIITSVNGLIIGVVSSLAGIGGGSMSVPFLNRHGVEMRKAVGCSSFCGCLLAVAGMLGFVFHGFQLQNLPAYSVGYVYLPALLAIVATSVFTTRFGAKLATRLATSKLKKIFAVFLLFVSFSMML</sequence>
<feature type="transmembrane region" description="Helical" evidence="6">
    <location>
        <begin position="51"/>
        <end position="70"/>
    </location>
</feature>
<accession>A0ABM8ZJ13</accession>
<keyword evidence="6" id="KW-1003">Cell membrane</keyword>
<reference evidence="7" key="1">
    <citation type="submission" date="2021-12" db="EMBL/GenBank/DDBJ databases">
        <authorList>
            <person name="Rodrigo-Torres L."/>
            <person name="Arahal R. D."/>
            <person name="Lucena T."/>
        </authorList>
    </citation>
    <scope>NUCLEOTIDE SEQUENCE</scope>
    <source>
        <strain evidence="7">CECT 8226</strain>
    </source>
</reference>
<comment type="caution">
    <text evidence="7">The sequence shown here is derived from an EMBL/GenBank/DDBJ whole genome shotgun (WGS) entry which is preliminary data.</text>
</comment>
<feature type="transmembrane region" description="Helical" evidence="6">
    <location>
        <begin position="180"/>
        <end position="202"/>
    </location>
</feature>
<evidence type="ECO:0000256" key="1">
    <source>
        <dbReference type="ARBA" id="ARBA00004141"/>
    </source>
</evidence>
<keyword evidence="4 6" id="KW-1133">Transmembrane helix</keyword>
<feature type="transmembrane region" description="Helical" evidence="6">
    <location>
        <begin position="108"/>
        <end position="126"/>
    </location>
</feature>
<dbReference type="Proteomes" id="UP000838160">
    <property type="component" value="Unassembled WGS sequence"/>
</dbReference>
<proteinExistence type="inferred from homology"/>
<gene>
    <name evidence="7" type="ORF">VHP8226_02172</name>
</gene>
<dbReference type="InterPro" id="IPR002781">
    <property type="entry name" value="TM_pro_TauE-like"/>
</dbReference>
<evidence type="ECO:0000313" key="7">
    <source>
        <dbReference type="EMBL" id="CAH0526796.1"/>
    </source>
</evidence>
<keyword evidence="3 6" id="KW-0812">Transmembrane</keyword>
<dbReference type="PANTHER" id="PTHR43483:SF3">
    <property type="entry name" value="MEMBRANE TRANSPORTER PROTEIN HI_0806-RELATED"/>
    <property type="match status" value="1"/>
</dbReference>
<protein>
    <recommendedName>
        <fullName evidence="6">Probable membrane transporter protein</fullName>
    </recommendedName>
</protein>
<comment type="similarity">
    <text evidence="2 6">Belongs to the 4-toluene sulfonate uptake permease (TSUP) (TC 2.A.102) family.</text>
</comment>
<dbReference type="Pfam" id="PF01925">
    <property type="entry name" value="TauE"/>
    <property type="match status" value="1"/>
</dbReference>
<dbReference type="PANTHER" id="PTHR43483">
    <property type="entry name" value="MEMBRANE TRANSPORTER PROTEIN HI_0806-RELATED"/>
    <property type="match status" value="1"/>
</dbReference>
<evidence type="ECO:0000256" key="6">
    <source>
        <dbReference type="RuleBase" id="RU363041"/>
    </source>
</evidence>
<dbReference type="EMBL" id="CAKLCM010000002">
    <property type="protein sequence ID" value="CAH0526796.1"/>
    <property type="molecule type" value="Genomic_DNA"/>
</dbReference>
<evidence type="ECO:0000256" key="2">
    <source>
        <dbReference type="ARBA" id="ARBA00009142"/>
    </source>
</evidence>
<keyword evidence="5 6" id="KW-0472">Membrane</keyword>
<feature type="transmembrane region" description="Helical" evidence="6">
    <location>
        <begin position="214"/>
        <end position="234"/>
    </location>
</feature>
<feature type="transmembrane region" description="Helical" evidence="6">
    <location>
        <begin position="82"/>
        <end position="101"/>
    </location>
</feature>
<feature type="transmembrane region" description="Helical" evidence="6">
    <location>
        <begin position="6"/>
        <end position="39"/>
    </location>
</feature>
<evidence type="ECO:0000256" key="4">
    <source>
        <dbReference type="ARBA" id="ARBA00022989"/>
    </source>
</evidence>
<evidence type="ECO:0000256" key="3">
    <source>
        <dbReference type="ARBA" id="ARBA00022692"/>
    </source>
</evidence>
<keyword evidence="8" id="KW-1185">Reference proteome</keyword>
<name>A0ABM8ZJ13_9VIBR</name>
<dbReference type="RefSeq" id="WP_237485040.1">
    <property type="nucleotide sequence ID" value="NZ_CAKLCM010000002.1"/>
</dbReference>
<evidence type="ECO:0000256" key="5">
    <source>
        <dbReference type="ARBA" id="ARBA00023136"/>
    </source>
</evidence>
<feature type="transmembrane region" description="Helical" evidence="6">
    <location>
        <begin position="146"/>
        <end position="168"/>
    </location>
</feature>
<evidence type="ECO:0000313" key="8">
    <source>
        <dbReference type="Proteomes" id="UP000838160"/>
    </source>
</evidence>
<organism evidence="7 8">
    <name type="scientific">Vibrio hippocampi</name>
    <dbReference type="NCBI Taxonomy" id="654686"/>
    <lineage>
        <taxon>Bacteria</taxon>
        <taxon>Pseudomonadati</taxon>
        <taxon>Pseudomonadota</taxon>
        <taxon>Gammaproteobacteria</taxon>
        <taxon>Vibrionales</taxon>
        <taxon>Vibrionaceae</taxon>
        <taxon>Vibrio</taxon>
    </lineage>
</organism>